<protein>
    <submittedName>
        <fullName evidence="1">Uncharacterized protein</fullName>
    </submittedName>
</protein>
<dbReference type="Proteomes" id="UP000617340">
    <property type="component" value="Unassembled WGS sequence"/>
</dbReference>
<keyword evidence="2" id="KW-1185">Reference proteome</keyword>
<gene>
    <name evidence="1" type="ORF">HZH68_007641</name>
</gene>
<dbReference type="EMBL" id="JACSDZ010000006">
    <property type="protein sequence ID" value="KAF7401821.1"/>
    <property type="molecule type" value="Genomic_DNA"/>
</dbReference>
<evidence type="ECO:0000313" key="1">
    <source>
        <dbReference type="EMBL" id="KAF7401821.1"/>
    </source>
</evidence>
<proteinExistence type="predicted"/>
<reference evidence="1" key="1">
    <citation type="journal article" date="2020" name="G3 (Bethesda)">
        <title>High-Quality Assemblies for Three Invasive Social Wasps from the &lt;i&gt;Vespula&lt;/i&gt; Genus.</title>
        <authorList>
            <person name="Harrop T.W.R."/>
            <person name="Guhlin J."/>
            <person name="McLaughlin G.M."/>
            <person name="Permina E."/>
            <person name="Stockwell P."/>
            <person name="Gilligan J."/>
            <person name="Le Lec M.F."/>
            <person name="Gruber M.A.M."/>
            <person name="Quinn O."/>
            <person name="Lovegrove M."/>
            <person name="Duncan E.J."/>
            <person name="Remnant E.J."/>
            <person name="Van Eeckhoven J."/>
            <person name="Graham B."/>
            <person name="Knapp R.A."/>
            <person name="Langford K.W."/>
            <person name="Kronenberg Z."/>
            <person name="Press M.O."/>
            <person name="Eacker S.M."/>
            <person name="Wilson-Rankin E.E."/>
            <person name="Purcell J."/>
            <person name="Lester P.J."/>
            <person name="Dearden P.K."/>
        </authorList>
    </citation>
    <scope>NUCLEOTIDE SEQUENCE</scope>
    <source>
        <strain evidence="1">Linc-1</strain>
    </source>
</reference>
<evidence type="ECO:0000313" key="2">
    <source>
        <dbReference type="Proteomes" id="UP000617340"/>
    </source>
</evidence>
<sequence length="139" mass="15521">MPGNGPLTHARIDEDTSQVLASIVAIYIARHNRRTTTRVSTGKAKAKKKGNASAFEKRGECNEICSKVDLLGILEGYRDRERNYEHRGDTFLVRDFLSNSPFQLRNFLSEKNHHWAGWRGIEEGGGWMGASTEGVSGDN</sequence>
<comment type="caution">
    <text evidence="1">The sequence shown here is derived from an EMBL/GenBank/DDBJ whole genome shotgun (WGS) entry which is preliminary data.</text>
</comment>
<dbReference type="AlphaFoldDB" id="A0A834KDD0"/>
<organism evidence="1 2">
    <name type="scientific">Vespula germanica</name>
    <name type="common">German yellow jacket</name>
    <name type="synonym">Paravespula germanica</name>
    <dbReference type="NCBI Taxonomy" id="30212"/>
    <lineage>
        <taxon>Eukaryota</taxon>
        <taxon>Metazoa</taxon>
        <taxon>Ecdysozoa</taxon>
        <taxon>Arthropoda</taxon>
        <taxon>Hexapoda</taxon>
        <taxon>Insecta</taxon>
        <taxon>Pterygota</taxon>
        <taxon>Neoptera</taxon>
        <taxon>Endopterygota</taxon>
        <taxon>Hymenoptera</taxon>
        <taxon>Apocrita</taxon>
        <taxon>Aculeata</taxon>
        <taxon>Vespoidea</taxon>
        <taxon>Vespidae</taxon>
        <taxon>Vespinae</taxon>
        <taxon>Vespula</taxon>
    </lineage>
</organism>
<accession>A0A834KDD0</accession>
<name>A0A834KDD0_VESGE</name>